<dbReference type="EMBL" id="GBRH01227955">
    <property type="protein sequence ID" value="JAD69940.1"/>
    <property type="molecule type" value="Transcribed_RNA"/>
</dbReference>
<reference evidence="1" key="2">
    <citation type="journal article" date="2015" name="Data Brief">
        <title>Shoot transcriptome of the giant reed, Arundo donax.</title>
        <authorList>
            <person name="Barrero R.A."/>
            <person name="Guerrero F.D."/>
            <person name="Moolhuijzen P."/>
            <person name="Goolsby J.A."/>
            <person name="Tidwell J."/>
            <person name="Bellgard S.E."/>
            <person name="Bellgard M.I."/>
        </authorList>
    </citation>
    <scope>NUCLEOTIDE SEQUENCE</scope>
    <source>
        <tissue evidence="1">Shoot tissue taken approximately 20 cm above the soil surface</tissue>
    </source>
</reference>
<sequence length="8" mass="919">MDLELEAV</sequence>
<accession>A0A0A9C955</accession>
<organism evidence="1">
    <name type="scientific">Arundo donax</name>
    <name type="common">Giant reed</name>
    <name type="synonym">Donax arundinaceus</name>
    <dbReference type="NCBI Taxonomy" id="35708"/>
    <lineage>
        <taxon>Eukaryota</taxon>
        <taxon>Viridiplantae</taxon>
        <taxon>Streptophyta</taxon>
        <taxon>Embryophyta</taxon>
        <taxon>Tracheophyta</taxon>
        <taxon>Spermatophyta</taxon>
        <taxon>Magnoliopsida</taxon>
        <taxon>Liliopsida</taxon>
        <taxon>Poales</taxon>
        <taxon>Poaceae</taxon>
        <taxon>PACMAD clade</taxon>
        <taxon>Arundinoideae</taxon>
        <taxon>Arundineae</taxon>
        <taxon>Arundo</taxon>
    </lineage>
</organism>
<name>A0A0A9C955_ARUDO</name>
<reference evidence="1" key="1">
    <citation type="submission" date="2014-09" db="EMBL/GenBank/DDBJ databases">
        <authorList>
            <person name="Magalhaes I.L.F."/>
            <person name="Oliveira U."/>
            <person name="Santos F.R."/>
            <person name="Vidigal T.H.D.A."/>
            <person name="Brescovit A.D."/>
            <person name="Santos A.J."/>
        </authorList>
    </citation>
    <scope>NUCLEOTIDE SEQUENCE</scope>
    <source>
        <tissue evidence="1">Shoot tissue taken approximately 20 cm above the soil surface</tissue>
    </source>
</reference>
<evidence type="ECO:0000313" key="1">
    <source>
        <dbReference type="EMBL" id="JAD69940.1"/>
    </source>
</evidence>
<proteinExistence type="predicted"/>
<protein>
    <submittedName>
        <fullName evidence="1">Uncharacterized protein</fullName>
    </submittedName>
</protein>